<evidence type="ECO:0000259" key="2">
    <source>
        <dbReference type="Pfam" id="PF26160"/>
    </source>
</evidence>
<protein>
    <recommendedName>
        <fullName evidence="2">YqzN/YkzM domain-containing protein</fullName>
    </recommendedName>
</protein>
<dbReference type="InterPro" id="IPR058869">
    <property type="entry name" value="YqzN_YkzM"/>
</dbReference>
<sequence>MEDNKEKMQEDIGLVDTSVETQNHKLQDENLEDKGGNAEEKATEQTSVKQDKAVEETHVENDDTTVVKDSSDEKENIQDASKKQENDERTSIKQEDNAGETAIKRDNTQIEQKNEEIKEKEEEYLVQDLIENCKALGYRKEVAAGALFNCEKKEMTKTEFKDIIKKFLEKRVK</sequence>
<dbReference type="KEGG" id="csb:CLSA_c35510"/>
<accession>U5MYG6</accession>
<dbReference type="Proteomes" id="UP000017118">
    <property type="component" value="Chromosome"/>
</dbReference>
<feature type="compositionally biased region" description="Basic and acidic residues" evidence="1">
    <location>
        <begin position="1"/>
        <end position="10"/>
    </location>
</feature>
<organism evidence="3 4">
    <name type="scientific">Clostridium saccharobutylicum DSM 13864</name>
    <dbReference type="NCBI Taxonomy" id="1345695"/>
    <lineage>
        <taxon>Bacteria</taxon>
        <taxon>Bacillati</taxon>
        <taxon>Bacillota</taxon>
        <taxon>Clostridia</taxon>
        <taxon>Eubacteriales</taxon>
        <taxon>Clostridiaceae</taxon>
        <taxon>Clostridium</taxon>
    </lineage>
</organism>
<feature type="compositionally biased region" description="Basic and acidic residues" evidence="1">
    <location>
        <begin position="22"/>
        <end position="118"/>
    </location>
</feature>
<dbReference type="RefSeq" id="WP_022747899.1">
    <property type="nucleotide sequence ID" value="NC_022571.1"/>
</dbReference>
<dbReference type="Pfam" id="PF26160">
    <property type="entry name" value="YqzN_YkzM"/>
    <property type="match status" value="1"/>
</dbReference>
<feature type="domain" description="YqzN/YkzM" evidence="2">
    <location>
        <begin position="121"/>
        <end position="170"/>
    </location>
</feature>
<evidence type="ECO:0000313" key="4">
    <source>
        <dbReference type="Proteomes" id="UP000017118"/>
    </source>
</evidence>
<feature type="region of interest" description="Disordered" evidence="1">
    <location>
        <begin position="1"/>
        <end position="118"/>
    </location>
</feature>
<reference evidence="3 4" key="1">
    <citation type="journal article" date="2013" name="Genome Announc.">
        <title>Complete Genome Sequence of the Solvent Producer Clostridium saccharobutylicum NCP262 (DSM 13864).</title>
        <authorList>
            <person name="Poehlein A."/>
            <person name="Hartwich K."/>
            <person name="Krabben P."/>
            <person name="Ehrenreich A."/>
            <person name="Liebl W."/>
            <person name="Durre P."/>
            <person name="Gottschalk G."/>
            <person name="Daniel R."/>
        </authorList>
    </citation>
    <scope>NUCLEOTIDE SEQUENCE [LARGE SCALE GENOMIC DNA]</scope>
    <source>
        <strain evidence="3">DSM 13864</strain>
    </source>
</reference>
<dbReference type="eggNOG" id="ENOG502ZIQQ">
    <property type="taxonomic scope" value="Bacteria"/>
</dbReference>
<dbReference type="EMBL" id="CP006721">
    <property type="protein sequence ID" value="AGX44512.1"/>
    <property type="molecule type" value="Genomic_DNA"/>
</dbReference>
<evidence type="ECO:0000256" key="1">
    <source>
        <dbReference type="SAM" id="MobiDB-lite"/>
    </source>
</evidence>
<dbReference type="PATRIC" id="fig|1345695.10.peg.3006"/>
<evidence type="ECO:0000313" key="3">
    <source>
        <dbReference type="EMBL" id="AGX44512.1"/>
    </source>
</evidence>
<proteinExistence type="predicted"/>
<gene>
    <name evidence="3" type="ORF">CLSA_c35510</name>
</gene>
<dbReference type="GeneID" id="55477024"/>
<dbReference type="AlphaFoldDB" id="U5MYG6"/>
<keyword evidence="4" id="KW-1185">Reference proteome</keyword>
<name>U5MYG6_CLOSA</name>
<dbReference type="HOGENOM" id="CLU_1544959_0_0_9"/>